<evidence type="ECO:0000256" key="2">
    <source>
        <dbReference type="ARBA" id="ARBA00022801"/>
    </source>
</evidence>
<dbReference type="InterPro" id="IPR029052">
    <property type="entry name" value="Metallo-depent_PP-like"/>
</dbReference>
<dbReference type="Pfam" id="PF00149">
    <property type="entry name" value="Metallophos"/>
    <property type="match status" value="1"/>
</dbReference>
<dbReference type="AlphaFoldDB" id="A0A4Q9VRB5"/>
<sequence>MPMFRLAHVSDPHLGPMPRPKLRELVGKRVLGYINWRLNRGRGSLRPAVLDELVDDLHDLAPDHVAVTGDIVNIALDAELEPARRWLDSLGAPRDVSVVPGNHDAYVRGALKRATDSWGPFLRGDTGESGRFPYVRRRGPVALIGVSSAETTAPFMATGRVGPGQALRLAEILDHTAHEGLYRVVLIHHPPARQPVHWAGRLIGTQAIRDLFLHHGAELILHGHTHRSTVEWLDGPTRPIPLVGVPSASRNPGPDRRGAGWNLFEIDGAPGAWHTTRIERGFRDAESGLVEIARAPLVP</sequence>
<keyword evidence="3" id="KW-0408">Iron</keyword>
<protein>
    <submittedName>
        <fullName evidence="6">Metallophosphoesterase</fullName>
    </submittedName>
</protein>
<keyword evidence="1" id="KW-0479">Metal-binding</keyword>
<evidence type="ECO:0000313" key="6">
    <source>
        <dbReference type="EMBL" id="TBW37419.1"/>
    </source>
</evidence>
<comment type="caution">
    <text evidence="6">The sequence shown here is derived from an EMBL/GenBank/DDBJ whole genome shotgun (WGS) entry which is preliminary data.</text>
</comment>
<evidence type="ECO:0000259" key="5">
    <source>
        <dbReference type="Pfam" id="PF00149"/>
    </source>
</evidence>
<dbReference type="GO" id="GO:0046872">
    <property type="term" value="F:metal ion binding"/>
    <property type="evidence" value="ECO:0007669"/>
    <property type="project" value="UniProtKB-KW"/>
</dbReference>
<dbReference type="InterPro" id="IPR050884">
    <property type="entry name" value="CNP_phosphodiesterase-III"/>
</dbReference>
<reference evidence="6 7" key="1">
    <citation type="submission" date="2019-02" db="EMBL/GenBank/DDBJ databases">
        <title>Siculibacillus lacustris gen. nov., sp. nov., a new rosette-forming bacterium isolated from a freshwater crater lake (Lake St. Ana, Romania).</title>
        <authorList>
            <person name="Felfoldi T."/>
            <person name="Marton Z."/>
            <person name="Szabo A."/>
            <person name="Mentes A."/>
            <person name="Boka K."/>
            <person name="Marialigeti K."/>
            <person name="Mathe I."/>
            <person name="Koncz M."/>
            <person name="Schumann P."/>
            <person name="Toth E."/>
        </authorList>
    </citation>
    <scope>NUCLEOTIDE SEQUENCE [LARGE SCALE GENOMIC DNA]</scope>
    <source>
        <strain evidence="6 7">SA-279</strain>
    </source>
</reference>
<dbReference type="GO" id="GO:0016787">
    <property type="term" value="F:hydrolase activity"/>
    <property type="evidence" value="ECO:0007669"/>
    <property type="project" value="UniProtKB-KW"/>
</dbReference>
<dbReference type="InterPro" id="IPR004843">
    <property type="entry name" value="Calcineurin-like_PHP"/>
</dbReference>
<proteinExistence type="inferred from homology"/>
<evidence type="ECO:0000256" key="3">
    <source>
        <dbReference type="ARBA" id="ARBA00023004"/>
    </source>
</evidence>
<gene>
    <name evidence="6" type="ORF">EYW49_11730</name>
</gene>
<dbReference type="SUPFAM" id="SSF56300">
    <property type="entry name" value="Metallo-dependent phosphatases"/>
    <property type="match status" value="1"/>
</dbReference>
<feature type="domain" description="Calcineurin-like phosphoesterase" evidence="5">
    <location>
        <begin position="4"/>
        <end position="227"/>
    </location>
</feature>
<evidence type="ECO:0000313" key="7">
    <source>
        <dbReference type="Proteomes" id="UP000292781"/>
    </source>
</evidence>
<dbReference type="EMBL" id="SJFN01000015">
    <property type="protein sequence ID" value="TBW37419.1"/>
    <property type="molecule type" value="Genomic_DNA"/>
</dbReference>
<evidence type="ECO:0000256" key="4">
    <source>
        <dbReference type="ARBA" id="ARBA00025742"/>
    </source>
</evidence>
<dbReference type="Gene3D" id="3.60.21.10">
    <property type="match status" value="1"/>
</dbReference>
<dbReference type="CDD" id="cd00838">
    <property type="entry name" value="MPP_superfamily"/>
    <property type="match status" value="1"/>
</dbReference>
<name>A0A4Q9VRB5_9HYPH</name>
<keyword evidence="7" id="KW-1185">Reference proteome</keyword>
<dbReference type="PANTHER" id="PTHR42988">
    <property type="entry name" value="PHOSPHOHYDROLASE"/>
    <property type="match status" value="1"/>
</dbReference>
<dbReference type="Proteomes" id="UP000292781">
    <property type="component" value="Unassembled WGS sequence"/>
</dbReference>
<dbReference type="PANTHER" id="PTHR42988:SF2">
    <property type="entry name" value="CYCLIC NUCLEOTIDE PHOSPHODIESTERASE CBUA0032-RELATED"/>
    <property type="match status" value="1"/>
</dbReference>
<keyword evidence="2" id="KW-0378">Hydrolase</keyword>
<accession>A0A4Q9VRB5</accession>
<comment type="similarity">
    <text evidence="4">Belongs to the cyclic nucleotide phosphodiesterase class-III family.</text>
</comment>
<evidence type="ECO:0000256" key="1">
    <source>
        <dbReference type="ARBA" id="ARBA00022723"/>
    </source>
</evidence>
<dbReference type="OrthoDB" id="9794568at2"/>
<organism evidence="6 7">
    <name type="scientific">Siculibacillus lacustris</name>
    <dbReference type="NCBI Taxonomy" id="1549641"/>
    <lineage>
        <taxon>Bacteria</taxon>
        <taxon>Pseudomonadati</taxon>
        <taxon>Pseudomonadota</taxon>
        <taxon>Alphaproteobacteria</taxon>
        <taxon>Hyphomicrobiales</taxon>
        <taxon>Ancalomicrobiaceae</taxon>
        <taxon>Siculibacillus</taxon>
    </lineage>
</organism>